<keyword evidence="12" id="KW-1133">Transmembrane helix</keyword>
<protein>
    <submittedName>
        <fullName evidence="13">Uncharacterized protein</fullName>
    </submittedName>
</protein>
<evidence type="ECO:0000256" key="12">
    <source>
        <dbReference type="SAM" id="Phobius"/>
    </source>
</evidence>
<evidence type="ECO:0000256" key="7">
    <source>
        <dbReference type="ARBA" id="ARBA00023004"/>
    </source>
</evidence>
<dbReference type="InterPro" id="IPR036396">
    <property type="entry name" value="Cyt_P450_sf"/>
</dbReference>
<name>A0A8C7DSA9_NAJNA</name>
<dbReference type="AlphaFoldDB" id="A0A8C7DSA9"/>
<dbReference type="OrthoDB" id="9019782at2759"/>
<dbReference type="Pfam" id="PF00067">
    <property type="entry name" value="p450"/>
    <property type="match status" value="1"/>
</dbReference>
<sequence length="494" mass="56648">MAEIWEVLITVLVGFLILDFLKLLWSSRYYPPGPLPLPLIGGLWRFGTKLSKDTFTKWTKRYGDIYTVWVWHQPAVVISGFHAIKESMIKNSQDFADRPLSSFLLKLCEGKGIALANGHTWKQQRHFTVSGLRLLGLGKPDMERQLEEEAHRFVEIFARTKGQPIDPLSPINNSVCSMICLFSLGYCFSPEDTKFQMIIDDVSNYMKFGGSTFLLLYELFPWLVKHLPGPHQKIEASVQKGISLIREETEKHSQDLALRQPKDFMDLYLLQIRKKQSEPNSTFNNENMAHCIMEFFVAGTETTGSFLQWALLLMVTYPDIQDKVYKEMETVLGSSDSICYEDRWKLPYTHAVFHEILRSKYVLLFGVPRKTVKNVNVCGLSIPKGTLIIADFHSVLLDPKQWESPEEFNPNHFLDKEGKFMKREEFLAFGAGSRVCLGENLARTEIFLLLTNLLRSFKLQLPEGVKELNQEPVVGISLHPQPFKLCAVPRCRSS</sequence>
<dbReference type="InterPro" id="IPR017972">
    <property type="entry name" value="Cyt_P450_CS"/>
</dbReference>
<keyword evidence="4 10" id="KW-0349">Heme</keyword>
<dbReference type="GO" id="GO:0005737">
    <property type="term" value="C:cytoplasm"/>
    <property type="evidence" value="ECO:0007669"/>
    <property type="project" value="TreeGrafter"/>
</dbReference>
<keyword evidence="5 10" id="KW-0479">Metal-binding</keyword>
<feature type="transmembrane region" description="Helical" evidence="12">
    <location>
        <begin position="7"/>
        <end position="25"/>
    </location>
</feature>
<dbReference type="GO" id="GO:0020037">
    <property type="term" value="F:heme binding"/>
    <property type="evidence" value="ECO:0007669"/>
    <property type="project" value="InterPro"/>
</dbReference>
<evidence type="ECO:0000256" key="2">
    <source>
        <dbReference type="ARBA" id="ARBA00004370"/>
    </source>
</evidence>
<comment type="subcellular location">
    <subcellularLocation>
        <location evidence="2">Membrane</location>
    </subcellularLocation>
</comment>
<dbReference type="PANTHER" id="PTHR24300">
    <property type="entry name" value="CYTOCHROME P450 508A4-RELATED"/>
    <property type="match status" value="1"/>
</dbReference>
<evidence type="ECO:0000313" key="13">
    <source>
        <dbReference type="Ensembl" id="ENSNNAP00000009377.1"/>
    </source>
</evidence>
<dbReference type="GO" id="GO:0005506">
    <property type="term" value="F:iron ion binding"/>
    <property type="evidence" value="ECO:0007669"/>
    <property type="project" value="InterPro"/>
</dbReference>
<dbReference type="GO" id="GO:0006805">
    <property type="term" value="P:xenobiotic metabolic process"/>
    <property type="evidence" value="ECO:0007669"/>
    <property type="project" value="TreeGrafter"/>
</dbReference>
<accession>A0A8C7DSA9</accession>
<evidence type="ECO:0000256" key="9">
    <source>
        <dbReference type="ARBA" id="ARBA00023136"/>
    </source>
</evidence>
<evidence type="ECO:0000256" key="4">
    <source>
        <dbReference type="ARBA" id="ARBA00022617"/>
    </source>
</evidence>
<evidence type="ECO:0000256" key="10">
    <source>
        <dbReference type="PIRSR" id="PIRSR602401-1"/>
    </source>
</evidence>
<evidence type="ECO:0000256" key="1">
    <source>
        <dbReference type="ARBA" id="ARBA00001971"/>
    </source>
</evidence>
<dbReference type="SUPFAM" id="SSF48264">
    <property type="entry name" value="Cytochrome P450"/>
    <property type="match status" value="1"/>
</dbReference>
<keyword evidence="14" id="KW-1185">Reference proteome</keyword>
<dbReference type="PROSITE" id="PS00086">
    <property type="entry name" value="CYTOCHROME_P450"/>
    <property type="match status" value="1"/>
</dbReference>
<dbReference type="Gene3D" id="1.10.630.10">
    <property type="entry name" value="Cytochrome P450"/>
    <property type="match status" value="1"/>
</dbReference>
<proteinExistence type="inferred from homology"/>
<evidence type="ECO:0000256" key="5">
    <source>
        <dbReference type="ARBA" id="ARBA00022723"/>
    </source>
</evidence>
<feature type="binding site" description="axial binding residue" evidence="10">
    <location>
        <position position="436"/>
    </location>
    <ligand>
        <name>heme</name>
        <dbReference type="ChEBI" id="CHEBI:30413"/>
    </ligand>
    <ligandPart>
        <name>Fe</name>
        <dbReference type="ChEBI" id="CHEBI:18248"/>
    </ligandPart>
</feature>
<dbReference type="FunFam" id="1.10.630.10:FF:000004">
    <property type="entry name" value="cytochrome P450 2D15 isoform X1"/>
    <property type="match status" value="1"/>
</dbReference>
<comment type="similarity">
    <text evidence="3 11">Belongs to the cytochrome P450 family.</text>
</comment>
<reference evidence="13" key="1">
    <citation type="submission" date="2025-08" db="UniProtKB">
        <authorList>
            <consortium name="Ensembl"/>
        </authorList>
    </citation>
    <scope>IDENTIFICATION</scope>
</reference>
<reference evidence="13" key="2">
    <citation type="submission" date="2025-09" db="UniProtKB">
        <authorList>
            <consortium name="Ensembl"/>
        </authorList>
    </citation>
    <scope>IDENTIFICATION</scope>
</reference>
<keyword evidence="7 10" id="KW-0408">Iron</keyword>
<comment type="cofactor">
    <cofactor evidence="1 10">
        <name>heme</name>
        <dbReference type="ChEBI" id="CHEBI:30413"/>
    </cofactor>
</comment>
<dbReference type="GO" id="GO:0016020">
    <property type="term" value="C:membrane"/>
    <property type="evidence" value="ECO:0007669"/>
    <property type="project" value="UniProtKB-SubCell"/>
</dbReference>
<dbReference type="PRINTS" id="PR00463">
    <property type="entry name" value="EP450I"/>
</dbReference>
<organism evidence="13 14">
    <name type="scientific">Naja naja</name>
    <name type="common">Indian cobra</name>
    <dbReference type="NCBI Taxonomy" id="35670"/>
    <lineage>
        <taxon>Eukaryota</taxon>
        <taxon>Metazoa</taxon>
        <taxon>Chordata</taxon>
        <taxon>Craniata</taxon>
        <taxon>Vertebrata</taxon>
        <taxon>Euteleostomi</taxon>
        <taxon>Lepidosauria</taxon>
        <taxon>Squamata</taxon>
        <taxon>Bifurcata</taxon>
        <taxon>Unidentata</taxon>
        <taxon>Episquamata</taxon>
        <taxon>Toxicofera</taxon>
        <taxon>Serpentes</taxon>
        <taxon>Colubroidea</taxon>
        <taxon>Elapidae</taxon>
        <taxon>Elapinae</taxon>
        <taxon>Naja</taxon>
    </lineage>
</organism>
<dbReference type="GeneTree" id="ENSGT00940000163166"/>
<dbReference type="PRINTS" id="PR00385">
    <property type="entry name" value="P450"/>
</dbReference>
<keyword evidence="6 11" id="KW-0560">Oxidoreductase</keyword>
<evidence type="ECO:0000256" key="8">
    <source>
        <dbReference type="ARBA" id="ARBA00023033"/>
    </source>
</evidence>
<dbReference type="InterPro" id="IPR001128">
    <property type="entry name" value="Cyt_P450"/>
</dbReference>
<dbReference type="GO" id="GO:0016712">
    <property type="term" value="F:oxidoreductase activity, acting on paired donors, with incorporation or reduction of molecular oxygen, reduced flavin or flavoprotein as one donor, and incorporation of one atom of oxygen"/>
    <property type="evidence" value="ECO:0007669"/>
    <property type="project" value="TreeGrafter"/>
</dbReference>
<keyword evidence="9 12" id="KW-0472">Membrane</keyword>
<keyword evidence="12" id="KW-0812">Transmembrane</keyword>
<dbReference type="Proteomes" id="UP000694559">
    <property type="component" value="Unplaced"/>
</dbReference>
<dbReference type="InterPro" id="IPR002401">
    <property type="entry name" value="Cyt_P450_E_grp-I"/>
</dbReference>
<dbReference type="GO" id="GO:0006082">
    <property type="term" value="P:organic acid metabolic process"/>
    <property type="evidence" value="ECO:0007669"/>
    <property type="project" value="TreeGrafter"/>
</dbReference>
<dbReference type="Ensembl" id="ENSNNAT00000009832.1">
    <property type="protein sequence ID" value="ENSNNAP00000009377.1"/>
    <property type="gene ID" value="ENSNNAG00000006295.1"/>
</dbReference>
<evidence type="ECO:0000256" key="3">
    <source>
        <dbReference type="ARBA" id="ARBA00010617"/>
    </source>
</evidence>
<evidence type="ECO:0000256" key="6">
    <source>
        <dbReference type="ARBA" id="ARBA00023002"/>
    </source>
</evidence>
<evidence type="ECO:0000313" key="14">
    <source>
        <dbReference type="Proteomes" id="UP000694559"/>
    </source>
</evidence>
<dbReference type="PANTHER" id="PTHR24300:SF134">
    <property type="entry name" value="CYTOCHROME P450, FAMILY 2, SUBFAMILY AB, POLYPEPTIDE 2-RELATED"/>
    <property type="match status" value="1"/>
</dbReference>
<keyword evidence="8 11" id="KW-0503">Monooxygenase</keyword>
<dbReference type="InterPro" id="IPR050182">
    <property type="entry name" value="Cytochrome_P450_fam2"/>
</dbReference>
<evidence type="ECO:0000256" key="11">
    <source>
        <dbReference type="RuleBase" id="RU000461"/>
    </source>
</evidence>
<dbReference type="OMA" id="FILANFR"/>